<dbReference type="Pfam" id="PF00011">
    <property type="entry name" value="HSP20"/>
    <property type="match status" value="1"/>
</dbReference>
<dbReference type="Gene3D" id="2.60.40.790">
    <property type="match status" value="1"/>
</dbReference>
<dbReference type="STRING" id="1798705.A2563_05205"/>
<evidence type="ECO:0000256" key="2">
    <source>
        <dbReference type="RuleBase" id="RU003616"/>
    </source>
</evidence>
<comment type="similarity">
    <text evidence="1 2">Belongs to the small heat shock protein (HSP20) family.</text>
</comment>
<dbReference type="SUPFAM" id="SSF49764">
    <property type="entry name" value="HSP20-like chaperones"/>
    <property type="match status" value="1"/>
</dbReference>
<dbReference type="InterPro" id="IPR002068">
    <property type="entry name" value="A-crystallin/Hsp20_dom"/>
</dbReference>
<evidence type="ECO:0000259" key="3">
    <source>
        <dbReference type="PROSITE" id="PS01031"/>
    </source>
</evidence>
<dbReference type="Proteomes" id="UP000176634">
    <property type="component" value="Unassembled WGS sequence"/>
</dbReference>
<dbReference type="CDD" id="cd06464">
    <property type="entry name" value="ACD_sHsps-like"/>
    <property type="match status" value="1"/>
</dbReference>
<proteinExistence type="inferred from homology"/>
<feature type="domain" description="SHSP" evidence="3">
    <location>
        <begin position="31"/>
        <end position="142"/>
    </location>
</feature>
<reference evidence="4 5" key="1">
    <citation type="journal article" date="2016" name="Nat. Commun.">
        <title>Thousands of microbial genomes shed light on interconnected biogeochemical processes in an aquifer system.</title>
        <authorList>
            <person name="Anantharaman K."/>
            <person name="Brown C.T."/>
            <person name="Hug L.A."/>
            <person name="Sharon I."/>
            <person name="Castelle C.J."/>
            <person name="Probst A.J."/>
            <person name="Thomas B.C."/>
            <person name="Singh A."/>
            <person name="Wilkins M.J."/>
            <person name="Karaoz U."/>
            <person name="Brodie E.L."/>
            <person name="Williams K.H."/>
            <person name="Hubbard S.S."/>
            <person name="Banfield J.F."/>
        </authorList>
    </citation>
    <scope>NUCLEOTIDE SEQUENCE [LARGE SCALE GENOMIC DNA]</scope>
</reference>
<sequence>MFNDQFKKISFSLEPSSDGADFSYLQGQEAAQIAEGQLAVDVAQTADELVVVAAMAGTKPEHIELHLHNDLLTIRGERSSPVGVAGEHFYQECYWGKFSRSIILPINVKVEMAQAQYTNGVLVIRLPKASGGNNIPIMVVED</sequence>
<accession>A0A1F6P844</accession>
<dbReference type="PROSITE" id="PS01031">
    <property type="entry name" value="SHSP"/>
    <property type="match status" value="1"/>
</dbReference>
<comment type="caution">
    <text evidence="4">The sequence shown here is derived from an EMBL/GenBank/DDBJ whole genome shotgun (WGS) entry which is preliminary data.</text>
</comment>
<evidence type="ECO:0000256" key="1">
    <source>
        <dbReference type="PROSITE-ProRule" id="PRU00285"/>
    </source>
</evidence>
<dbReference type="PANTHER" id="PTHR11527">
    <property type="entry name" value="HEAT-SHOCK PROTEIN 20 FAMILY MEMBER"/>
    <property type="match status" value="1"/>
</dbReference>
<gene>
    <name evidence="4" type="ORF">A2563_05205</name>
</gene>
<dbReference type="InterPro" id="IPR008978">
    <property type="entry name" value="HSP20-like_chaperone"/>
</dbReference>
<evidence type="ECO:0000313" key="5">
    <source>
        <dbReference type="Proteomes" id="UP000176634"/>
    </source>
</evidence>
<protein>
    <recommendedName>
        <fullName evidence="3">SHSP domain-containing protein</fullName>
    </recommendedName>
</protein>
<dbReference type="AlphaFoldDB" id="A0A1F6P844"/>
<organism evidence="4 5">
    <name type="scientific">Candidatus Magasanikbacteria bacterium RIFOXYD1_FULL_40_23</name>
    <dbReference type="NCBI Taxonomy" id="1798705"/>
    <lineage>
        <taxon>Bacteria</taxon>
        <taxon>Candidatus Magasanikiibacteriota</taxon>
    </lineage>
</organism>
<evidence type="ECO:0000313" key="4">
    <source>
        <dbReference type="EMBL" id="OGH92351.1"/>
    </source>
</evidence>
<name>A0A1F6P844_9BACT</name>
<dbReference type="EMBL" id="MFRA01000006">
    <property type="protein sequence ID" value="OGH92351.1"/>
    <property type="molecule type" value="Genomic_DNA"/>
</dbReference>
<dbReference type="InterPro" id="IPR031107">
    <property type="entry name" value="Small_HSP"/>
</dbReference>